<sequence length="506" mass="56581">MESANNVVGERAKNDPIGSDLEDNLNKLKAIFVYPENKDFIIRDIHIKAINIDGKILYLHGTVNGDIIEKHIIMPLLEKSEPNESNENICAFLMKSIITGRNVKKVSSFKEISNEIINGNTILLIKGHNEAISVSTTKYEHRSVEKPTTENALKGPKESFTESCSVNRSLIRKHLKDSKLISESIILDTTVFNEIFIMYIKDIANPQLLEEVRARLSKISMENVKNLSILEQYIEDKTYSLVPTVLLTERPDRVVAFLEEGYVAMLMEGAPYSLIVPVTIWSFFHTSEDQYQRWAYGNFTRLLRMIACYIALLTPGLYIAVSSYHIDMIPTDLVLAIAASREKLPFPAIIEVLLMELAFDLIREAGVRVPTPIGPTIGIVGALILGQAAVQANIVSPILVIVVSLTGLSSFAIPETSLNFMIRIGRFIFLFAGAAMGFYGMAVCFAVLITYLSTIKSFGVPFNSPIAPYYKSSKDTITRPPAWKQLLRPSFLRPMDKVRSKKPKGE</sequence>
<feature type="transmembrane region" description="Helical" evidence="3">
    <location>
        <begin position="427"/>
        <end position="452"/>
    </location>
</feature>
<organism evidence="4 5">
    <name type="scientific">Clostridium tanneri</name>
    <dbReference type="NCBI Taxonomy" id="3037988"/>
    <lineage>
        <taxon>Bacteria</taxon>
        <taxon>Bacillati</taxon>
        <taxon>Bacillota</taxon>
        <taxon>Clostridia</taxon>
        <taxon>Eubacteriales</taxon>
        <taxon>Clostridiaceae</taxon>
        <taxon>Clostridium</taxon>
    </lineage>
</organism>
<comment type="similarity">
    <text evidence="1">Belongs to the GerABKA family.</text>
</comment>
<proteinExistence type="inferred from homology"/>
<dbReference type="PANTHER" id="PTHR22550">
    <property type="entry name" value="SPORE GERMINATION PROTEIN"/>
    <property type="match status" value="1"/>
</dbReference>
<keyword evidence="2 3" id="KW-0472">Membrane</keyword>
<name>A0ABU4JRS5_9CLOT</name>
<evidence type="ECO:0000313" key="4">
    <source>
        <dbReference type="EMBL" id="MDW8800844.1"/>
    </source>
</evidence>
<dbReference type="RefSeq" id="WP_318797460.1">
    <property type="nucleotide sequence ID" value="NZ_JARUJP010000006.1"/>
</dbReference>
<dbReference type="Pfam" id="PF03323">
    <property type="entry name" value="GerA"/>
    <property type="match status" value="1"/>
</dbReference>
<reference evidence="4 5" key="1">
    <citation type="submission" date="2023-04" db="EMBL/GenBank/DDBJ databases">
        <title>Clostridium tannerae sp. nov., isolated from the fecal material of an alpaca.</title>
        <authorList>
            <person name="Miller S."/>
            <person name="Hendry M."/>
            <person name="King J."/>
            <person name="Sankaranarayanan K."/>
            <person name="Lawson P.A."/>
        </authorList>
    </citation>
    <scope>NUCLEOTIDE SEQUENCE [LARGE SCALE GENOMIC DNA]</scope>
    <source>
        <strain evidence="4 5">A1-XYC3</strain>
    </source>
</reference>
<comment type="caution">
    <text evidence="4">The sequence shown here is derived from an EMBL/GenBank/DDBJ whole genome shotgun (WGS) entry which is preliminary data.</text>
</comment>
<dbReference type="PIRSF" id="PIRSF005690">
    <property type="entry name" value="GerBA"/>
    <property type="match status" value="1"/>
</dbReference>
<dbReference type="InterPro" id="IPR004995">
    <property type="entry name" value="Spore_Ger"/>
</dbReference>
<accession>A0ABU4JRS5</accession>
<protein>
    <submittedName>
        <fullName evidence="4">Spore germination protein</fullName>
    </submittedName>
</protein>
<evidence type="ECO:0000256" key="3">
    <source>
        <dbReference type="SAM" id="Phobius"/>
    </source>
</evidence>
<feature type="transmembrane region" description="Helical" evidence="3">
    <location>
        <begin position="305"/>
        <end position="324"/>
    </location>
</feature>
<keyword evidence="5" id="KW-1185">Reference proteome</keyword>
<gene>
    <name evidence="4" type="ORF">P8V03_06715</name>
</gene>
<keyword evidence="3" id="KW-0812">Transmembrane</keyword>
<dbReference type="InterPro" id="IPR050768">
    <property type="entry name" value="UPF0353/GerABKA_families"/>
</dbReference>
<feature type="transmembrane region" description="Helical" evidence="3">
    <location>
        <begin position="394"/>
        <end position="415"/>
    </location>
</feature>
<dbReference type="PANTHER" id="PTHR22550:SF5">
    <property type="entry name" value="LEUCINE ZIPPER PROTEIN 4"/>
    <property type="match status" value="1"/>
</dbReference>
<dbReference type="Proteomes" id="UP001281656">
    <property type="component" value="Unassembled WGS sequence"/>
</dbReference>
<dbReference type="EMBL" id="JARUJP010000006">
    <property type="protein sequence ID" value="MDW8800844.1"/>
    <property type="molecule type" value="Genomic_DNA"/>
</dbReference>
<evidence type="ECO:0000256" key="1">
    <source>
        <dbReference type="ARBA" id="ARBA00005278"/>
    </source>
</evidence>
<feature type="transmembrane region" description="Helical" evidence="3">
    <location>
        <begin position="262"/>
        <end position="284"/>
    </location>
</feature>
<keyword evidence="3" id="KW-1133">Transmembrane helix</keyword>
<evidence type="ECO:0000256" key="2">
    <source>
        <dbReference type="ARBA" id="ARBA00023136"/>
    </source>
</evidence>
<evidence type="ECO:0000313" key="5">
    <source>
        <dbReference type="Proteomes" id="UP001281656"/>
    </source>
</evidence>